<keyword evidence="9" id="KW-1185">Reference proteome</keyword>
<feature type="transmembrane region" description="Helical" evidence="6">
    <location>
        <begin position="192"/>
        <end position="209"/>
    </location>
</feature>
<comment type="similarity">
    <text evidence="2">Belongs to the EamA transporter family.</text>
</comment>
<feature type="transmembrane region" description="Helical" evidence="6">
    <location>
        <begin position="221"/>
        <end position="245"/>
    </location>
</feature>
<evidence type="ECO:0000256" key="5">
    <source>
        <dbReference type="ARBA" id="ARBA00023136"/>
    </source>
</evidence>
<dbReference type="InterPro" id="IPR050638">
    <property type="entry name" value="AA-Vitamin_Transporters"/>
</dbReference>
<evidence type="ECO:0000313" key="9">
    <source>
        <dbReference type="Proteomes" id="UP000831607"/>
    </source>
</evidence>
<evidence type="ECO:0000256" key="1">
    <source>
        <dbReference type="ARBA" id="ARBA00004141"/>
    </source>
</evidence>
<reference evidence="8 9" key="1">
    <citation type="submission" date="2020-11" db="EMBL/GenBank/DDBJ databases">
        <title>Algicoccus daihaiensis sp.nov., isolated from Daihai Lake in Inner Mongolia.</title>
        <authorList>
            <person name="Kai J."/>
        </authorList>
    </citation>
    <scope>NUCLEOTIDE SEQUENCE [LARGE SCALE GENOMIC DNA]</scope>
    <source>
        <strain evidence="9">f23</strain>
    </source>
</reference>
<evidence type="ECO:0000256" key="3">
    <source>
        <dbReference type="ARBA" id="ARBA00022692"/>
    </source>
</evidence>
<sequence length="299" mass="32561">MSHIRQPLDARAVSLMLLLCILWGGQQSVIKLVADDMAATLQISLRSGIGLILIAGFMAWRGISFAMHKGPWRAGIIAGLLFGFEFLFIGEGLRYTTASHMAVFLYTAPIFTALGLHFLIPEERLSKKQWLGISLCFVGIAVAFLGGFAQPTISNKILWGDFLGLMAGFLWGSTTVVIRVTGLNRIPAAQTTLYQLVAAFVILLLAAMLSDQMTVNWTPELITALAAQGIVIAFFTLLVWFWLLSRYLASRLASFTFLTPLFGVAFGVLLLDDPLDIAFVLGAALVIIGVSVVNHPKSR</sequence>
<dbReference type="PANTHER" id="PTHR32322">
    <property type="entry name" value="INNER MEMBRANE TRANSPORTER"/>
    <property type="match status" value="1"/>
</dbReference>
<evidence type="ECO:0000256" key="4">
    <source>
        <dbReference type="ARBA" id="ARBA00022989"/>
    </source>
</evidence>
<gene>
    <name evidence="8" type="ORF">DHf2319_07720</name>
</gene>
<feature type="transmembrane region" description="Helical" evidence="6">
    <location>
        <begin position="277"/>
        <end position="294"/>
    </location>
</feature>
<protein>
    <submittedName>
        <fullName evidence="8">DMT family transporter</fullName>
    </submittedName>
</protein>
<organism evidence="8 9">
    <name type="scientific">Orrella daihaiensis</name>
    <dbReference type="NCBI Taxonomy" id="2782176"/>
    <lineage>
        <taxon>Bacteria</taxon>
        <taxon>Pseudomonadati</taxon>
        <taxon>Pseudomonadota</taxon>
        <taxon>Betaproteobacteria</taxon>
        <taxon>Burkholderiales</taxon>
        <taxon>Alcaligenaceae</taxon>
        <taxon>Orrella</taxon>
    </lineage>
</organism>
<dbReference type="EMBL" id="CP063982">
    <property type="protein sequence ID" value="UOD49381.1"/>
    <property type="molecule type" value="Genomic_DNA"/>
</dbReference>
<dbReference type="SUPFAM" id="SSF103481">
    <property type="entry name" value="Multidrug resistance efflux transporter EmrE"/>
    <property type="match status" value="2"/>
</dbReference>
<feature type="domain" description="EamA" evidence="7">
    <location>
        <begin position="12"/>
        <end position="144"/>
    </location>
</feature>
<evidence type="ECO:0000259" key="7">
    <source>
        <dbReference type="Pfam" id="PF00892"/>
    </source>
</evidence>
<feature type="domain" description="EamA" evidence="7">
    <location>
        <begin position="158"/>
        <end position="294"/>
    </location>
</feature>
<comment type="subcellular location">
    <subcellularLocation>
        <location evidence="1">Membrane</location>
        <topology evidence="1">Multi-pass membrane protein</topology>
    </subcellularLocation>
</comment>
<evidence type="ECO:0000313" key="8">
    <source>
        <dbReference type="EMBL" id="UOD49381.1"/>
    </source>
</evidence>
<dbReference type="RefSeq" id="WP_243477541.1">
    <property type="nucleotide sequence ID" value="NZ_CP063982.1"/>
</dbReference>
<keyword evidence="5 6" id="KW-0472">Membrane</keyword>
<dbReference type="Proteomes" id="UP000831607">
    <property type="component" value="Chromosome"/>
</dbReference>
<proteinExistence type="inferred from homology"/>
<keyword evidence="4 6" id="KW-1133">Transmembrane helix</keyword>
<keyword evidence="3 6" id="KW-0812">Transmembrane</keyword>
<name>A0ABY4AGH6_9BURK</name>
<feature type="transmembrane region" description="Helical" evidence="6">
    <location>
        <begin position="72"/>
        <end position="89"/>
    </location>
</feature>
<dbReference type="PANTHER" id="PTHR32322:SF2">
    <property type="entry name" value="EAMA DOMAIN-CONTAINING PROTEIN"/>
    <property type="match status" value="1"/>
</dbReference>
<dbReference type="Pfam" id="PF00892">
    <property type="entry name" value="EamA"/>
    <property type="match status" value="2"/>
</dbReference>
<accession>A0ABY4AGH6</accession>
<dbReference type="InterPro" id="IPR000620">
    <property type="entry name" value="EamA_dom"/>
</dbReference>
<feature type="transmembrane region" description="Helical" evidence="6">
    <location>
        <begin position="43"/>
        <end position="60"/>
    </location>
</feature>
<evidence type="ECO:0000256" key="2">
    <source>
        <dbReference type="ARBA" id="ARBA00007362"/>
    </source>
</evidence>
<feature type="transmembrane region" description="Helical" evidence="6">
    <location>
        <begin position="162"/>
        <end position="180"/>
    </location>
</feature>
<dbReference type="InterPro" id="IPR037185">
    <property type="entry name" value="EmrE-like"/>
</dbReference>
<feature type="transmembrane region" description="Helical" evidence="6">
    <location>
        <begin position="252"/>
        <end position="271"/>
    </location>
</feature>
<feature type="transmembrane region" description="Helical" evidence="6">
    <location>
        <begin position="101"/>
        <end position="119"/>
    </location>
</feature>
<evidence type="ECO:0000256" key="6">
    <source>
        <dbReference type="SAM" id="Phobius"/>
    </source>
</evidence>
<feature type="transmembrane region" description="Helical" evidence="6">
    <location>
        <begin position="131"/>
        <end position="150"/>
    </location>
</feature>